<reference evidence="2" key="1">
    <citation type="submission" date="2016-10" db="EMBL/GenBank/DDBJ databases">
        <title>Sequence of Gallionella enrichment culture.</title>
        <authorList>
            <person name="Poehlein A."/>
            <person name="Muehling M."/>
            <person name="Daniel R."/>
        </authorList>
    </citation>
    <scope>NUCLEOTIDE SEQUENCE</scope>
</reference>
<evidence type="ECO:0000313" key="2">
    <source>
        <dbReference type="EMBL" id="OIR04280.1"/>
    </source>
</evidence>
<proteinExistence type="predicted"/>
<protein>
    <submittedName>
        <fullName evidence="2">Uncharacterized protein</fullName>
    </submittedName>
</protein>
<accession>A0A1J5SJS5</accession>
<dbReference type="AlphaFoldDB" id="A0A1J5SJS5"/>
<dbReference type="EMBL" id="MLJW01000058">
    <property type="protein sequence ID" value="OIR04280.1"/>
    <property type="molecule type" value="Genomic_DNA"/>
</dbReference>
<comment type="caution">
    <text evidence="2">The sequence shown here is derived from an EMBL/GenBank/DDBJ whole genome shotgun (WGS) entry which is preliminary data.</text>
</comment>
<organism evidence="2">
    <name type="scientific">mine drainage metagenome</name>
    <dbReference type="NCBI Taxonomy" id="410659"/>
    <lineage>
        <taxon>unclassified sequences</taxon>
        <taxon>metagenomes</taxon>
        <taxon>ecological metagenomes</taxon>
    </lineage>
</organism>
<evidence type="ECO:0000256" key="1">
    <source>
        <dbReference type="SAM" id="MobiDB-lite"/>
    </source>
</evidence>
<sequence length="486" mass="52037">MAHDQGAENVGARRDLVVHDPELRLELVVVAAQLIERADGLVAGAVGVVDGRAVRGLLAVPHREAVGDGEGFAVANDHAEDRVVGNPGPNPGVHAHAREADLVSRPLLVLVRIGRQPLLMRAPAQFRRRRALLAETLDRPGVHKLVDLLGLVGDLCVALAAVDDLHPQRLGEQVELPVLDQLADLLGLFGLQLLLGDRGQSDVDQALLGEMRDQTGIRTVFDHRRGALLLPLGGHPAEIHVTPVERALGRMLVGRARIRVPELHGGVDVADAAVVAPLQDLTCVDVPSEVDQDIPCRKMLAQQAVEVVLRHAILHEADALGGPLLQLLGAILKIHDRHIPRGDLDVLEEDGEGAFGDGAVADEEDLGAEFDHDNSTGVGRRFRLGLWDLRCCRPSRPRQKVRGKQGHFLRTASTIEARHTKLALPSITAPSREPCGAVEKQKGGRPDGPSAFQIGTCSRLSASRTGSACGRRADRPSCAPSHGNRA</sequence>
<feature type="region of interest" description="Disordered" evidence="1">
    <location>
        <begin position="430"/>
        <end position="486"/>
    </location>
</feature>
<name>A0A1J5SJS5_9ZZZZ</name>
<feature type="compositionally biased region" description="Polar residues" evidence="1">
    <location>
        <begin position="453"/>
        <end position="466"/>
    </location>
</feature>
<gene>
    <name evidence="2" type="ORF">GALL_134800</name>
</gene>